<evidence type="ECO:0000256" key="2">
    <source>
        <dbReference type="ARBA" id="ARBA00022692"/>
    </source>
</evidence>
<evidence type="ECO:0000313" key="8">
    <source>
        <dbReference type="Proteomes" id="UP001165085"/>
    </source>
</evidence>
<name>A0A9W7EEG8_9STRA</name>
<feature type="transmembrane region" description="Helical" evidence="5">
    <location>
        <begin position="70"/>
        <end position="89"/>
    </location>
</feature>
<feature type="transmembrane region" description="Helical" evidence="5">
    <location>
        <begin position="101"/>
        <end position="120"/>
    </location>
</feature>
<evidence type="ECO:0000313" key="7">
    <source>
        <dbReference type="EMBL" id="GMH73453.1"/>
    </source>
</evidence>
<evidence type="ECO:0000256" key="5">
    <source>
        <dbReference type="SAM" id="Phobius"/>
    </source>
</evidence>
<dbReference type="GO" id="GO:0090471">
    <property type="term" value="F:9,15,9'-tri-cis-zeta-carotene isomerase activity"/>
    <property type="evidence" value="ECO:0007669"/>
    <property type="project" value="TreeGrafter"/>
</dbReference>
<evidence type="ECO:0000256" key="1">
    <source>
        <dbReference type="ARBA" id="ARBA00004141"/>
    </source>
</evidence>
<dbReference type="Pfam" id="PF07298">
    <property type="entry name" value="NnrU"/>
    <property type="match status" value="1"/>
</dbReference>
<comment type="subcellular location">
    <subcellularLocation>
        <location evidence="1">Membrane</location>
        <topology evidence="1">Multi-pass membrane protein</topology>
    </subcellularLocation>
</comment>
<keyword evidence="3 5" id="KW-1133">Transmembrane helix</keyword>
<feature type="transmembrane region" description="Helical" evidence="5">
    <location>
        <begin position="140"/>
        <end position="160"/>
    </location>
</feature>
<dbReference type="GO" id="GO:0016020">
    <property type="term" value="C:membrane"/>
    <property type="evidence" value="ECO:0007669"/>
    <property type="project" value="UniProtKB-SubCell"/>
</dbReference>
<dbReference type="GO" id="GO:0009507">
    <property type="term" value="C:chloroplast"/>
    <property type="evidence" value="ECO:0007669"/>
    <property type="project" value="TreeGrafter"/>
</dbReference>
<dbReference type="Gene3D" id="1.20.120.1630">
    <property type="match status" value="1"/>
</dbReference>
<dbReference type="Proteomes" id="UP001165085">
    <property type="component" value="Unassembled WGS sequence"/>
</dbReference>
<accession>A0A9W7EEG8</accession>
<keyword evidence="8" id="KW-1185">Reference proteome</keyword>
<dbReference type="EMBL" id="BRXY01000168">
    <property type="protein sequence ID" value="GMH73453.1"/>
    <property type="molecule type" value="Genomic_DNA"/>
</dbReference>
<dbReference type="PANTHER" id="PTHR35988">
    <property type="entry name" value="15-CIS-ZETA-CAROTENE ISOMERASE, CHLOROPLASTIC"/>
    <property type="match status" value="1"/>
</dbReference>
<dbReference type="InterPro" id="IPR009915">
    <property type="entry name" value="NnrU_dom"/>
</dbReference>
<feature type="transmembrane region" description="Helical" evidence="5">
    <location>
        <begin position="270"/>
        <end position="294"/>
    </location>
</feature>
<evidence type="ECO:0000259" key="6">
    <source>
        <dbReference type="Pfam" id="PF07298"/>
    </source>
</evidence>
<dbReference type="PANTHER" id="PTHR35988:SF2">
    <property type="entry name" value="15-CIS-ZETA-CAROTENE ISOMERASE, CHLOROPLASTIC"/>
    <property type="match status" value="1"/>
</dbReference>
<feature type="domain" description="NnrU" evidence="6">
    <location>
        <begin position="74"/>
        <end position="264"/>
    </location>
</feature>
<protein>
    <recommendedName>
        <fullName evidence="6">NnrU domain-containing protein</fullName>
    </recommendedName>
</protein>
<evidence type="ECO:0000256" key="4">
    <source>
        <dbReference type="ARBA" id="ARBA00023136"/>
    </source>
</evidence>
<dbReference type="AlphaFoldDB" id="A0A9W7EEG8"/>
<feature type="transmembrane region" description="Helical" evidence="5">
    <location>
        <begin position="25"/>
        <end position="44"/>
    </location>
</feature>
<evidence type="ECO:0000256" key="3">
    <source>
        <dbReference type="ARBA" id="ARBA00022989"/>
    </source>
</evidence>
<proteinExistence type="predicted"/>
<keyword evidence="4 5" id="KW-0472">Membrane</keyword>
<gene>
    <name evidence="7" type="ORF">TrST_g10907</name>
</gene>
<reference evidence="8" key="1">
    <citation type="journal article" date="2023" name="Commun. Biol.">
        <title>Genome analysis of Parmales, the sister group of diatoms, reveals the evolutionary specialization of diatoms from phago-mixotrophs to photoautotrophs.</title>
        <authorList>
            <person name="Ban H."/>
            <person name="Sato S."/>
            <person name="Yoshikawa S."/>
            <person name="Yamada K."/>
            <person name="Nakamura Y."/>
            <person name="Ichinomiya M."/>
            <person name="Sato N."/>
            <person name="Blanc-Mathieu R."/>
            <person name="Endo H."/>
            <person name="Kuwata A."/>
            <person name="Ogata H."/>
        </authorList>
    </citation>
    <scope>NUCLEOTIDE SEQUENCE [LARGE SCALE GENOMIC DNA]</scope>
    <source>
        <strain evidence="8">NIES 3701</strain>
    </source>
</reference>
<organism evidence="7 8">
    <name type="scientific">Triparma strigata</name>
    <dbReference type="NCBI Taxonomy" id="1606541"/>
    <lineage>
        <taxon>Eukaryota</taxon>
        <taxon>Sar</taxon>
        <taxon>Stramenopiles</taxon>
        <taxon>Ochrophyta</taxon>
        <taxon>Bolidophyceae</taxon>
        <taxon>Parmales</taxon>
        <taxon>Triparmaceae</taxon>
        <taxon>Triparma</taxon>
    </lineage>
</organism>
<sequence length="296" mass="33055">MAAQTVNVGDDAAKFQLSEQSIEEWIKFTVATSLVLAVVSYLWFLPSGPELGTQYLDTLQSSLGTTDPSITIFAQLTIFAVVHSGLAALRPYNPLGERFHRVIFALSSLPLSLSAISYFVNHSHENPLWTFPSTPLTHSFLFLTNLISFLLLYPSTFNLLEIAAITPPKLHLYQTGVIRITRHPQAIGQILWCLAHTLYLGSGVSVSASAALIGHHMFSIWHGDKRLSDKHGENFETIKSQTSVVPFQAVWEGRQVLPDDYWREWCRLPYFFVVGGTVGAYFAHPYMMAGAAMLHW</sequence>
<dbReference type="OrthoDB" id="41527at2759"/>
<comment type="caution">
    <text evidence="7">The sequence shown here is derived from an EMBL/GenBank/DDBJ whole genome shotgun (WGS) entry which is preliminary data.</text>
</comment>
<keyword evidence="2 5" id="KW-0812">Transmembrane</keyword>